<proteinExistence type="predicted"/>
<evidence type="ECO:0000313" key="1">
    <source>
        <dbReference type="EMBL" id="WVY93205.1"/>
    </source>
</evidence>
<dbReference type="Proteomes" id="UP001374535">
    <property type="component" value="Chromosome 10"/>
</dbReference>
<evidence type="ECO:0000313" key="2">
    <source>
        <dbReference type="Proteomes" id="UP001374535"/>
    </source>
</evidence>
<dbReference type="AlphaFoldDB" id="A0AAQ3RIP7"/>
<sequence>MLCSEILAKAKRLARFKVELSRSEQNNADIPDQKAFASRPEQSVLEPKYVRGHLVDSASNFSSAHVVADNEVLETSNVIIGLCPDMCPGIFSQNLDPRVNL</sequence>
<reference evidence="1 2" key="1">
    <citation type="journal article" date="2023" name="Life. Sci Alliance">
        <title>Evolutionary insights into 3D genome organization and epigenetic landscape of Vigna mungo.</title>
        <authorList>
            <person name="Junaid A."/>
            <person name="Singh B."/>
            <person name="Bhatia S."/>
        </authorList>
    </citation>
    <scope>NUCLEOTIDE SEQUENCE [LARGE SCALE GENOMIC DNA]</scope>
    <source>
        <strain evidence="1">Urdbean</strain>
    </source>
</reference>
<protein>
    <submittedName>
        <fullName evidence="1">Uncharacterized protein</fullName>
    </submittedName>
</protein>
<gene>
    <name evidence="1" type="ORF">V8G54_032293</name>
</gene>
<dbReference type="EMBL" id="CP144691">
    <property type="protein sequence ID" value="WVY93205.1"/>
    <property type="molecule type" value="Genomic_DNA"/>
</dbReference>
<organism evidence="1 2">
    <name type="scientific">Vigna mungo</name>
    <name type="common">Black gram</name>
    <name type="synonym">Phaseolus mungo</name>
    <dbReference type="NCBI Taxonomy" id="3915"/>
    <lineage>
        <taxon>Eukaryota</taxon>
        <taxon>Viridiplantae</taxon>
        <taxon>Streptophyta</taxon>
        <taxon>Embryophyta</taxon>
        <taxon>Tracheophyta</taxon>
        <taxon>Spermatophyta</taxon>
        <taxon>Magnoliopsida</taxon>
        <taxon>eudicotyledons</taxon>
        <taxon>Gunneridae</taxon>
        <taxon>Pentapetalae</taxon>
        <taxon>rosids</taxon>
        <taxon>fabids</taxon>
        <taxon>Fabales</taxon>
        <taxon>Fabaceae</taxon>
        <taxon>Papilionoideae</taxon>
        <taxon>50 kb inversion clade</taxon>
        <taxon>NPAAA clade</taxon>
        <taxon>indigoferoid/millettioid clade</taxon>
        <taxon>Phaseoleae</taxon>
        <taxon>Vigna</taxon>
    </lineage>
</organism>
<name>A0AAQ3RIP7_VIGMU</name>
<accession>A0AAQ3RIP7</accession>
<keyword evidence="2" id="KW-1185">Reference proteome</keyword>